<evidence type="ECO:0000256" key="9">
    <source>
        <dbReference type="SAM" id="SignalP"/>
    </source>
</evidence>
<accession>A0A4R0YLD0</accession>
<dbReference type="SUPFAM" id="SSF54897">
    <property type="entry name" value="Protease propeptides/inhibitors"/>
    <property type="match status" value="1"/>
</dbReference>
<name>A0A4R0YLD0_9GAMM</name>
<dbReference type="GO" id="GO:0046872">
    <property type="term" value="F:metal ion binding"/>
    <property type="evidence" value="ECO:0007669"/>
    <property type="project" value="UniProtKB-KW"/>
</dbReference>
<dbReference type="RefSeq" id="WP_131411758.1">
    <property type="nucleotide sequence ID" value="NZ_SJTG01000005.1"/>
</dbReference>
<dbReference type="Gene3D" id="3.40.50.200">
    <property type="entry name" value="Peptidase S8/S53 domain"/>
    <property type="match status" value="1"/>
</dbReference>
<feature type="active site" description="Charge relay system" evidence="8">
    <location>
        <position position="295"/>
    </location>
</feature>
<feature type="domain" description="Peptidase S53" evidence="10">
    <location>
        <begin position="226"/>
        <end position="634"/>
    </location>
</feature>
<keyword evidence="2 8" id="KW-0645">Protease</keyword>
<dbReference type="Pfam" id="PF09286">
    <property type="entry name" value="Pro-kuma_activ"/>
    <property type="match status" value="1"/>
</dbReference>
<dbReference type="EMBL" id="SJTG01000005">
    <property type="protein sequence ID" value="TCI06890.1"/>
    <property type="molecule type" value="Genomic_DNA"/>
</dbReference>
<keyword evidence="3" id="KW-0479">Metal-binding</keyword>
<evidence type="ECO:0000313" key="12">
    <source>
        <dbReference type="Proteomes" id="UP000291822"/>
    </source>
</evidence>
<keyword evidence="4 8" id="KW-0378">Hydrolase</keyword>
<dbReference type="PROSITE" id="PS51695">
    <property type="entry name" value="SEDOLISIN"/>
    <property type="match status" value="1"/>
</dbReference>
<feature type="chain" id="PRO_5020290830" evidence="9">
    <location>
        <begin position="28"/>
        <end position="634"/>
    </location>
</feature>
<comment type="cofactor">
    <cofactor evidence="1">
        <name>Ca(2+)</name>
        <dbReference type="ChEBI" id="CHEBI:29108"/>
    </cofactor>
</comment>
<evidence type="ECO:0000256" key="8">
    <source>
        <dbReference type="PROSITE-ProRule" id="PRU01032"/>
    </source>
</evidence>
<dbReference type="InterPro" id="IPR036852">
    <property type="entry name" value="Peptidase_S8/S53_dom_sf"/>
</dbReference>
<reference evidence="11 12" key="1">
    <citation type="submission" date="2019-02" db="EMBL/GenBank/DDBJ databases">
        <title>Dyella amyloliquefaciens sp. nov., isolated from forest soil.</title>
        <authorList>
            <person name="Gao Z.-H."/>
            <person name="Qiu L.-H."/>
        </authorList>
    </citation>
    <scope>NUCLEOTIDE SEQUENCE [LARGE SCALE GENOMIC DNA]</scope>
    <source>
        <strain evidence="11 12">KACC 12747</strain>
    </source>
</reference>
<keyword evidence="5 8" id="KW-0720">Serine protease</keyword>
<dbReference type="GO" id="GO:0006508">
    <property type="term" value="P:proteolysis"/>
    <property type="evidence" value="ECO:0007669"/>
    <property type="project" value="UniProtKB-KW"/>
</dbReference>
<dbReference type="GO" id="GO:0008240">
    <property type="term" value="F:tripeptidyl-peptidase activity"/>
    <property type="evidence" value="ECO:0007669"/>
    <property type="project" value="TreeGrafter"/>
</dbReference>
<sequence length="634" mass="67178">MHSNLHRKLLAASLAVVLGGLSSASFAAGASSPADLGASNPAQTVNVTLVLGLHNQDSLEKYIYSTVTQGNPNYHRFLTTDQFADRYGATADEIARVQVFIKQQGMTQVQLLPNHLAIQVSGTIGQFNKAFQTTVHDYRASDGSTFHRPNSALSLPAGLSGTLVLASGLNSEAHFRSHRVSALEPQQAASHANALARSASAAPAATPCTGNPTATCTPGEFTVGDVANRYNVNPLYKAGINGKGSTIGIATLADFVIADAYTYWSDIGLPVKANRITKVAVDGGGPLSGPDGSGETSLDVEQSGGLAPQADIIVYHAPNTDAGFFDVFNQAVSDNKVDSLSVSWGEPEIFFILQLDANVAYMQALHQVFLEAAVQGISMFATSGDSGAFDTVRSFGGLPTDPVPPPLTADSPGADPFMTTAGGTTVPFSFAFRTGPTVSITKESVWGWDYINNYFKTYLGIDFTSRVFSVGSGGGVSVFWPTPLYQRFTSGIRKTEKNQTWLFPPFGINYTLPANFRGRNEPDISLNADPETGYSFVSSLDGPGLLTFEGGTSFVAPQLNGIAALLRQSTHGRTGFWNPQIYPLQNVFGYGPFSAFNDIKAGDNWFYQGVGGYEPGAGIGTLNATNLALFLSVF</sequence>
<dbReference type="CDD" id="cd04056">
    <property type="entry name" value="Peptidases_S53"/>
    <property type="match status" value="1"/>
</dbReference>
<keyword evidence="12" id="KW-1185">Reference proteome</keyword>
<dbReference type="GO" id="GO:0004252">
    <property type="term" value="F:serine-type endopeptidase activity"/>
    <property type="evidence" value="ECO:0007669"/>
    <property type="project" value="UniProtKB-UniRule"/>
</dbReference>
<organism evidence="11 12">
    <name type="scientific">Dyella soli</name>
    <dbReference type="NCBI Taxonomy" id="522319"/>
    <lineage>
        <taxon>Bacteria</taxon>
        <taxon>Pseudomonadati</taxon>
        <taxon>Pseudomonadota</taxon>
        <taxon>Gammaproteobacteria</taxon>
        <taxon>Lysobacterales</taxon>
        <taxon>Rhodanobacteraceae</taxon>
        <taxon>Dyella</taxon>
    </lineage>
</organism>
<evidence type="ECO:0000256" key="5">
    <source>
        <dbReference type="ARBA" id="ARBA00022825"/>
    </source>
</evidence>
<dbReference type="CDD" id="cd11377">
    <property type="entry name" value="Pro-peptidase_S53"/>
    <property type="match status" value="1"/>
</dbReference>
<dbReference type="Proteomes" id="UP000291822">
    <property type="component" value="Unassembled WGS sequence"/>
</dbReference>
<dbReference type="SUPFAM" id="SSF52743">
    <property type="entry name" value="Subtilisin-like"/>
    <property type="match status" value="1"/>
</dbReference>
<keyword evidence="6" id="KW-0106">Calcium</keyword>
<feature type="active site" description="Charge relay system" evidence="8">
    <location>
        <position position="299"/>
    </location>
</feature>
<evidence type="ECO:0000313" key="11">
    <source>
        <dbReference type="EMBL" id="TCI06890.1"/>
    </source>
</evidence>
<evidence type="ECO:0000256" key="2">
    <source>
        <dbReference type="ARBA" id="ARBA00022670"/>
    </source>
</evidence>
<proteinExistence type="predicted"/>
<evidence type="ECO:0000259" key="10">
    <source>
        <dbReference type="PROSITE" id="PS51695"/>
    </source>
</evidence>
<feature type="signal peptide" evidence="9">
    <location>
        <begin position="1"/>
        <end position="27"/>
    </location>
</feature>
<dbReference type="InterPro" id="IPR050819">
    <property type="entry name" value="Tripeptidyl-peptidase_I"/>
</dbReference>
<gene>
    <name evidence="11" type="ORF">EZM97_30150</name>
</gene>
<comment type="caution">
    <text evidence="8">Lacks conserved residue(s) required for the propagation of feature annotation.</text>
</comment>
<comment type="caution">
    <text evidence="11">The sequence shown here is derived from an EMBL/GenBank/DDBJ whole genome shotgun (WGS) entry which is preliminary data.</text>
</comment>
<evidence type="ECO:0000256" key="6">
    <source>
        <dbReference type="ARBA" id="ARBA00022837"/>
    </source>
</evidence>
<evidence type="ECO:0000256" key="4">
    <source>
        <dbReference type="ARBA" id="ARBA00022801"/>
    </source>
</evidence>
<evidence type="ECO:0000256" key="1">
    <source>
        <dbReference type="ARBA" id="ARBA00001913"/>
    </source>
</evidence>
<keyword evidence="9" id="KW-0732">Signal</keyword>
<dbReference type="PANTHER" id="PTHR14218">
    <property type="entry name" value="PROTEASE S8 TRIPEPTIDYL PEPTIDASE I CLN2"/>
    <property type="match status" value="1"/>
</dbReference>
<dbReference type="InterPro" id="IPR015366">
    <property type="entry name" value="S53_propep"/>
</dbReference>
<evidence type="ECO:0000256" key="3">
    <source>
        <dbReference type="ARBA" id="ARBA00022723"/>
    </source>
</evidence>
<dbReference type="InterPro" id="IPR030400">
    <property type="entry name" value="Sedolisin_dom"/>
</dbReference>
<keyword evidence="7" id="KW-0865">Zymogen</keyword>
<dbReference type="AlphaFoldDB" id="A0A4R0YLD0"/>
<dbReference type="PANTHER" id="PTHR14218:SF15">
    <property type="entry name" value="TRIPEPTIDYL-PEPTIDASE 1"/>
    <property type="match status" value="1"/>
</dbReference>
<evidence type="ECO:0000256" key="7">
    <source>
        <dbReference type="ARBA" id="ARBA00023145"/>
    </source>
</evidence>
<dbReference type="SMART" id="SM00944">
    <property type="entry name" value="Pro-kuma_activ"/>
    <property type="match status" value="1"/>
</dbReference>
<protein>
    <submittedName>
        <fullName evidence="11">Peptidase S53</fullName>
    </submittedName>
</protein>
<feature type="active site" description="Charge relay system" evidence="8">
    <location>
        <position position="553"/>
    </location>
</feature>